<dbReference type="Pfam" id="PF08805">
    <property type="entry name" value="PilS"/>
    <property type="match status" value="1"/>
</dbReference>
<accession>A0A109KG64</accession>
<proteinExistence type="predicted"/>
<name>A0A109KG64_PSEFL</name>
<dbReference type="InterPro" id="IPR014911">
    <property type="entry name" value="PilS_N"/>
</dbReference>
<sequence>MPTNTQNNQRGFLSLDGMFWLMLIAVALGFIVFMGYRTFGSSDVTIEQSNLGTLLSNTKRLKSTTGYATAGTNLAPSLINLEATGGMSINGNALSNRWNGAVTVMSNGMTFTITESNLPKNACITLASNMAKDKQTTTAINGGTAIAGEITAVAAATSCSSDANTIAWTSY</sequence>
<dbReference type="EMBL" id="LCYC01000086">
    <property type="protein sequence ID" value="KWV68648.1"/>
    <property type="molecule type" value="Genomic_DNA"/>
</dbReference>
<protein>
    <submittedName>
        <fullName evidence="1">Uncharacterized protein</fullName>
    </submittedName>
</protein>
<comment type="caution">
    <text evidence="1">The sequence shown here is derived from an EMBL/GenBank/DDBJ whole genome shotgun (WGS) entry which is preliminary data.</text>
</comment>
<dbReference type="SUPFAM" id="SSF54523">
    <property type="entry name" value="Pili subunits"/>
    <property type="match status" value="1"/>
</dbReference>
<evidence type="ECO:0000313" key="2">
    <source>
        <dbReference type="Proteomes" id="UP000063434"/>
    </source>
</evidence>
<evidence type="ECO:0000313" key="1">
    <source>
        <dbReference type="EMBL" id="KWV68648.1"/>
    </source>
</evidence>
<dbReference type="AlphaFoldDB" id="A0A109KG64"/>
<gene>
    <name evidence="1" type="ORF">PFL603g_06454</name>
</gene>
<dbReference type="RefSeq" id="WP_019818095.1">
    <property type="nucleotide sequence ID" value="NZ_JBHFFI010000034.1"/>
</dbReference>
<dbReference type="GeneID" id="61828735"/>
<dbReference type="Gene3D" id="3.30.1690.10">
    <property type="entry name" value="TcpA-like pilin"/>
    <property type="match status" value="1"/>
</dbReference>
<reference evidence="1 2" key="1">
    <citation type="submission" date="2015-05" db="EMBL/GenBank/DDBJ databases">
        <title>A genomic and transcriptomic approach to investigate the blue pigment phenotype in Pseudomonas fluorescens.</title>
        <authorList>
            <person name="Andreani N.A."/>
            <person name="Cardazzo B."/>
        </authorList>
    </citation>
    <scope>NUCLEOTIDE SEQUENCE [LARGE SCALE GENOMIC DNA]</scope>
    <source>
        <strain evidence="1 2">Ps_40</strain>
    </source>
</reference>
<dbReference type="InterPro" id="IPR045584">
    <property type="entry name" value="Pilin-like"/>
</dbReference>
<organism evidence="1 2">
    <name type="scientific">Pseudomonas fluorescens</name>
    <dbReference type="NCBI Taxonomy" id="294"/>
    <lineage>
        <taxon>Bacteria</taxon>
        <taxon>Pseudomonadati</taxon>
        <taxon>Pseudomonadota</taxon>
        <taxon>Gammaproteobacteria</taxon>
        <taxon>Pseudomonadales</taxon>
        <taxon>Pseudomonadaceae</taxon>
        <taxon>Pseudomonas</taxon>
    </lineage>
</organism>
<dbReference type="Proteomes" id="UP000063434">
    <property type="component" value="Unassembled WGS sequence"/>
</dbReference>
<dbReference type="PATRIC" id="fig|294.195.peg.6857"/>